<dbReference type="GO" id="GO:0000287">
    <property type="term" value="F:magnesium ion binding"/>
    <property type="evidence" value="ECO:0007669"/>
    <property type="project" value="TreeGrafter"/>
</dbReference>
<sequence>MRLWEAGSRDQIELGPDGVDKGSSLAAWCSSRGIDAEHVVAFGDAPTDVPMLAWAGRSWAVANAHSAATAAATDQCPANFDDGGDAVIEVLVSAAS</sequence>
<organism evidence="1 2">
    <name type="scientific">Glycomyces algeriensis</name>
    <dbReference type="NCBI Taxonomy" id="256037"/>
    <lineage>
        <taxon>Bacteria</taxon>
        <taxon>Bacillati</taxon>
        <taxon>Actinomycetota</taxon>
        <taxon>Actinomycetes</taxon>
        <taxon>Glycomycetales</taxon>
        <taxon>Glycomycetaceae</taxon>
        <taxon>Glycomyces</taxon>
    </lineage>
</organism>
<comment type="caution">
    <text evidence="1">The sequence shown here is derived from an EMBL/GenBank/DDBJ whole genome shotgun (WGS) entry which is preliminary data.</text>
</comment>
<protein>
    <recommendedName>
        <fullName evidence="3">Haloacid dehalogenase-like hydrolase</fullName>
    </recommendedName>
</protein>
<dbReference type="GO" id="GO:0005829">
    <property type="term" value="C:cytosol"/>
    <property type="evidence" value="ECO:0007669"/>
    <property type="project" value="TreeGrafter"/>
</dbReference>
<dbReference type="Pfam" id="PF08282">
    <property type="entry name" value="Hydrolase_3"/>
    <property type="match status" value="1"/>
</dbReference>
<evidence type="ECO:0000313" key="2">
    <source>
        <dbReference type="Proteomes" id="UP001144313"/>
    </source>
</evidence>
<evidence type="ECO:0000313" key="1">
    <source>
        <dbReference type="EMBL" id="GLI44124.1"/>
    </source>
</evidence>
<dbReference type="PANTHER" id="PTHR10000">
    <property type="entry name" value="PHOSPHOSERINE PHOSPHATASE"/>
    <property type="match status" value="1"/>
</dbReference>
<gene>
    <name evidence="1" type="ORF">GALLR39Z86_39740</name>
</gene>
<proteinExistence type="predicted"/>
<keyword evidence="2" id="KW-1185">Reference proteome</keyword>
<dbReference type="GO" id="GO:0016791">
    <property type="term" value="F:phosphatase activity"/>
    <property type="evidence" value="ECO:0007669"/>
    <property type="project" value="TreeGrafter"/>
</dbReference>
<dbReference type="PANTHER" id="PTHR10000:SF8">
    <property type="entry name" value="HAD SUPERFAMILY HYDROLASE-LIKE, TYPE 3"/>
    <property type="match status" value="1"/>
</dbReference>
<dbReference type="EMBL" id="BSDT01000001">
    <property type="protein sequence ID" value="GLI44124.1"/>
    <property type="molecule type" value="Genomic_DNA"/>
</dbReference>
<dbReference type="InterPro" id="IPR023214">
    <property type="entry name" value="HAD_sf"/>
</dbReference>
<dbReference type="SUPFAM" id="SSF56784">
    <property type="entry name" value="HAD-like"/>
    <property type="match status" value="1"/>
</dbReference>
<dbReference type="Proteomes" id="UP001144313">
    <property type="component" value="Unassembled WGS sequence"/>
</dbReference>
<dbReference type="AlphaFoldDB" id="A0A9W6GC95"/>
<dbReference type="Gene3D" id="3.40.50.1000">
    <property type="entry name" value="HAD superfamily/HAD-like"/>
    <property type="match status" value="1"/>
</dbReference>
<dbReference type="InterPro" id="IPR036412">
    <property type="entry name" value="HAD-like_sf"/>
</dbReference>
<reference evidence="1" key="1">
    <citation type="submission" date="2022-12" db="EMBL/GenBank/DDBJ databases">
        <title>Reference genome sequencing for broad-spectrum identification of bacterial and archaeal isolates by mass spectrometry.</title>
        <authorList>
            <person name="Sekiguchi Y."/>
            <person name="Tourlousse D.M."/>
        </authorList>
    </citation>
    <scope>NUCLEOTIDE SEQUENCE</scope>
    <source>
        <strain evidence="1">LLR39Z86</strain>
    </source>
</reference>
<accession>A0A9W6GC95</accession>
<dbReference type="RefSeq" id="WP_270114821.1">
    <property type="nucleotide sequence ID" value="NZ_BAAAOL010000007.1"/>
</dbReference>
<name>A0A9W6GC95_9ACTN</name>
<evidence type="ECO:0008006" key="3">
    <source>
        <dbReference type="Google" id="ProtNLM"/>
    </source>
</evidence>